<dbReference type="PANTHER" id="PTHR30050">
    <property type="entry name" value="CHROMOSOMAL REPLICATION INITIATOR PROTEIN DNAA"/>
    <property type="match status" value="1"/>
</dbReference>
<evidence type="ECO:0000259" key="1">
    <source>
        <dbReference type="Pfam" id="PF01695"/>
    </source>
</evidence>
<feature type="domain" description="IstB-like ATP-binding" evidence="1">
    <location>
        <begin position="135"/>
        <end position="233"/>
    </location>
</feature>
<name>A0ABU8ZT46_9MOLU</name>
<keyword evidence="3" id="KW-1185">Reference proteome</keyword>
<evidence type="ECO:0000313" key="3">
    <source>
        <dbReference type="Proteomes" id="UP001382955"/>
    </source>
</evidence>
<dbReference type="Gene3D" id="3.40.50.300">
    <property type="entry name" value="P-loop containing nucleotide triphosphate hydrolases"/>
    <property type="match status" value="1"/>
</dbReference>
<reference evidence="2 3" key="1">
    <citation type="journal article" date="2023" name="Int. J. Syst. Evol. Microbiol.">
        <title>The observation of taxonomic boundaries for the 16SrII and 16SrXXV phytoplasmas using genome-based delimitation.</title>
        <authorList>
            <person name="Rodrigues Jardim B."/>
            <person name="Tran-Nguyen L.T.T."/>
            <person name="Gambley C."/>
            <person name="Al-Sadi A.M."/>
            <person name="Al-Subhi A.M."/>
            <person name="Foissac X."/>
            <person name="Salar P."/>
            <person name="Cai H."/>
            <person name="Yang J.Y."/>
            <person name="Davis R."/>
            <person name="Jones L."/>
            <person name="Rodoni B."/>
            <person name="Constable F.E."/>
        </authorList>
    </citation>
    <scope>NUCLEOTIDE SEQUENCE [LARGE SCALE GENOMIC DNA]</scope>
    <source>
        <strain evidence="2">BAWM-322</strain>
    </source>
</reference>
<dbReference type="InterPro" id="IPR027417">
    <property type="entry name" value="P-loop_NTPase"/>
</dbReference>
<dbReference type="GO" id="GO:0005524">
    <property type="term" value="F:ATP binding"/>
    <property type="evidence" value="ECO:0007669"/>
    <property type="project" value="UniProtKB-KW"/>
</dbReference>
<keyword evidence="2" id="KW-0067">ATP-binding</keyword>
<dbReference type="PANTHER" id="PTHR30050:SF8">
    <property type="entry name" value="PRIMOSOMAL PROTEIN DNAI"/>
    <property type="match status" value="1"/>
</dbReference>
<gene>
    <name evidence="2" type="ORF">OC725_02410</name>
</gene>
<evidence type="ECO:0000313" key="2">
    <source>
        <dbReference type="EMBL" id="MEK0312109.1"/>
    </source>
</evidence>
<dbReference type="InterPro" id="IPR002611">
    <property type="entry name" value="IstB_ATP-bd"/>
</dbReference>
<keyword evidence="2" id="KW-0547">Nucleotide-binding</keyword>
<sequence length="288" mass="34344">MDSFEESNFNLHKIKNYIKNHPETKDLHIKDEDLIIVFNYLNKKDQPNPFGYKLVLKEKPYFHVVWRETVKTKQIDWKNNFQQKNILFNQEINLTGIDIKNIKSISKTQKIIFQHMKELIEQYNSSNNNIDIKQKQNKGLYIYGPFNSGKTFMLKILAKMLLINHIPFLFIVMSDLVRQFKFLWTHDIIEDKINHLKKIPFLILDDFGLENMNSFFRDDIFIPLLNYRYEYNLPVFFSSVLHQNDLKETLQLNVDLINATKSAKIINLIQKSTLLYDFSNNISKNKLS</sequence>
<accession>A0ABU8ZT46</accession>
<proteinExistence type="predicted"/>
<organism evidence="2 3">
    <name type="scientific">Candidatus Phytoplasma fabacearum</name>
    <dbReference type="NCBI Taxonomy" id="2982628"/>
    <lineage>
        <taxon>Bacteria</taxon>
        <taxon>Bacillati</taxon>
        <taxon>Mycoplasmatota</taxon>
        <taxon>Mollicutes</taxon>
        <taxon>Acholeplasmatales</taxon>
        <taxon>Acholeplasmataceae</taxon>
        <taxon>Candidatus Phytoplasma</taxon>
        <taxon>16SrII (Peanut WB group)</taxon>
    </lineage>
</organism>
<dbReference type="Proteomes" id="UP001382955">
    <property type="component" value="Unassembled WGS sequence"/>
</dbReference>
<dbReference type="RefSeq" id="WP_304512648.1">
    <property type="nucleotide sequence ID" value="NZ_JAOSIK010000032.1"/>
</dbReference>
<dbReference type="EMBL" id="JAOSIK010000032">
    <property type="protein sequence ID" value="MEK0312109.1"/>
    <property type="molecule type" value="Genomic_DNA"/>
</dbReference>
<protein>
    <submittedName>
        <fullName evidence="2">ATP-binding protein</fullName>
    </submittedName>
</protein>
<dbReference type="Pfam" id="PF01695">
    <property type="entry name" value="IstB_IS21"/>
    <property type="match status" value="1"/>
</dbReference>
<comment type="caution">
    <text evidence="2">The sequence shown here is derived from an EMBL/GenBank/DDBJ whole genome shotgun (WGS) entry which is preliminary data.</text>
</comment>
<dbReference type="SUPFAM" id="SSF52540">
    <property type="entry name" value="P-loop containing nucleoside triphosphate hydrolases"/>
    <property type="match status" value="1"/>
</dbReference>